<dbReference type="SMART" id="SM00923">
    <property type="entry name" value="MbtH"/>
    <property type="match status" value="1"/>
</dbReference>
<dbReference type="Pfam" id="PF03621">
    <property type="entry name" value="MbtH"/>
    <property type="match status" value="1"/>
</dbReference>
<evidence type="ECO:0000259" key="1">
    <source>
        <dbReference type="SMART" id="SM00923"/>
    </source>
</evidence>
<dbReference type="PANTHER" id="PTHR38444">
    <property type="entry name" value="ENTEROBACTIN BIOSYNTHESIS PROTEIN YBDZ"/>
    <property type="match status" value="1"/>
</dbReference>
<dbReference type="InterPro" id="IPR037407">
    <property type="entry name" value="MLP_fam"/>
</dbReference>
<dbReference type="Proteomes" id="UP000555564">
    <property type="component" value="Unassembled WGS sequence"/>
</dbReference>
<dbReference type="GO" id="GO:0019290">
    <property type="term" value="P:siderophore biosynthetic process"/>
    <property type="evidence" value="ECO:0007669"/>
    <property type="project" value="TreeGrafter"/>
</dbReference>
<organism evidence="2 3">
    <name type="scientific">Sphaerisporangium rubeum</name>
    <dbReference type="NCBI Taxonomy" id="321317"/>
    <lineage>
        <taxon>Bacteria</taxon>
        <taxon>Bacillati</taxon>
        <taxon>Actinomycetota</taxon>
        <taxon>Actinomycetes</taxon>
        <taxon>Streptosporangiales</taxon>
        <taxon>Streptosporangiaceae</taxon>
        <taxon>Sphaerisporangium</taxon>
    </lineage>
</organism>
<comment type="caution">
    <text evidence="2">The sequence shown here is derived from an EMBL/GenBank/DDBJ whole genome shotgun (WGS) entry which is preliminary data.</text>
</comment>
<dbReference type="EMBL" id="JACHIU010000001">
    <property type="protein sequence ID" value="MBB6474866.1"/>
    <property type="molecule type" value="Genomic_DNA"/>
</dbReference>
<evidence type="ECO:0000313" key="2">
    <source>
        <dbReference type="EMBL" id="MBB6474866.1"/>
    </source>
</evidence>
<dbReference type="GO" id="GO:0005829">
    <property type="term" value="C:cytosol"/>
    <property type="evidence" value="ECO:0007669"/>
    <property type="project" value="TreeGrafter"/>
</dbReference>
<name>A0A7X0IGK9_9ACTN</name>
<keyword evidence="3" id="KW-1185">Reference proteome</keyword>
<gene>
    <name evidence="2" type="ORF">BJ992_004297</name>
</gene>
<dbReference type="InterPro" id="IPR005153">
    <property type="entry name" value="MbtH-like_dom"/>
</dbReference>
<dbReference type="AlphaFoldDB" id="A0A7X0IGK9"/>
<reference evidence="2 3" key="1">
    <citation type="submission" date="2020-08" db="EMBL/GenBank/DDBJ databases">
        <title>Sequencing the genomes of 1000 actinobacteria strains.</title>
        <authorList>
            <person name="Klenk H.-P."/>
        </authorList>
    </citation>
    <scope>NUCLEOTIDE SEQUENCE [LARGE SCALE GENOMIC DNA]</scope>
    <source>
        <strain evidence="2 3">DSM 44936</strain>
    </source>
</reference>
<dbReference type="Gene3D" id="3.90.820.10">
    <property type="entry name" value="Structural Genomics, Unknown Function 30-nov-00 1gh9 Mol_id"/>
    <property type="match status" value="1"/>
</dbReference>
<dbReference type="SUPFAM" id="SSF160582">
    <property type="entry name" value="MbtH-like"/>
    <property type="match status" value="1"/>
</dbReference>
<sequence>MIVVINDEGQYSIWPADREPPAGWHAEGAAGTEEECLRHIDQVWTDMRPRTVREAHDAYR</sequence>
<evidence type="ECO:0000313" key="3">
    <source>
        <dbReference type="Proteomes" id="UP000555564"/>
    </source>
</evidence>
<dbReference type="InterPro" id="IPR038020">
    <property type="entry name" value="MbtH-like_sf"/>
</dbReference>
<dbReference type="PANTHER" id="PTHR38444:SF1">
    <property type="entry name" value="ENTEROBACTIN BIOSYNTHESIS PROTEIN YBDZ"/>
    <property type="match status" value="1"/>
</dbReference>
<dbReference type="RefSeq" id="WP_184983752.1">
    <property type="nucleotide sequence ID" value="NZ_BAAALO010000038.1"/>
</dbReference>
<accession>A0A7X0IGK9</accession>
<feature type="domain" description="MbtH-like" evidence="1">
    <location>
        <begin position="2"/>
        <end position="42"/>
    </location>
</feature>
<protein>
    <submittedName>
        <fullName evidence="2">MbtH protein</fullName>
    </submittedName>
</protein>
<proteinExistence type="predicted"/>